<dbReference type="PROSITE" id="PS01063">
    <property type="entry name" value="SIGMA70_ECF"/>
    <property type="match status" value="1"/>
</dbReference>
<organism evidence="9 10">
    <name type="scientific">Candidatus Sungbacteria bacterium RIFCSPHIGHO2_01_FULL_50_25</name>
    <dbReference type="NCBI Taxonomy" id="1802265"/>
    <lineage>
        <taxon>Bacteria</taxon>
        <taxon>Candidatus Sungiibacteriota</taxon>
    </lineage>
</organism>
<dbReference type="GO" id="GO:0003677">
    <property type="term" value="F:DNA binding"/>
    <property type="evidence" value="ECO:0007669"/>
    <property type="project" value="UniProtKB-KW"/>
</dbReference>
<dbReference type="GO" id="GO:0016987">
    <property type="term" value="F:sigma factor activity"/>
    <property type="evidence" value="ECO:0007669"/>
    <property type="project" value="UniProtKB-KW"/>
</dbReference>
<dbReference type="InterPro" id="IPR013325">
    <property type="entry name" value="RNA_pol_sigma_r2"/>
</dbReference>
<protein>
    <recommendedName>
        <fullName evidence="6">RNA polymerase sigma factor</fullName>
    </recommendedName>
</protein>
<dbReference type="SUPFAM" id="SSF88659">
    <property type="entry name" value="Sigma3 and sigma4 domains of RNA polymerase sigma factors"/>
    <property type="match status" value="1"/>
</dbReference>
<dbReference type="GO" id="GO:0006352">
    <property type="term" value="P:DNA-templated transcription initiation"/>
    <property type="evidence" value="ECO:0007669"/>
    <property type="project" value="InterPro"/>
</dbReference>
<dbReference type="Gene3D" id="1.10.1740.10">
    <property type="match status" value="1"/>
</dbReference>
<evidence type="ECO:0000256" key="1">
    <source>
        <dbReference type="ARBA" id="ARBA00010641"/>
    </source>
</evidence>
<dbReference type="InterPro" id="IPR000838">
    <property type="entry name" value="RNA_pol_sigma70_ECF_CS"/>
</dbReference>
<evidence type="ECO:0000313" key="9">
    <source>
        <dbReference type="EMBL" id="OGZ94956.1"/>
    </source>
</evidence>
<evidence type="ECO:0000259" key="8">
    <source>
        <dbReference type="Pfam" id="PF04545"/>
    </source>
</evidence>
<dbReference type="PANTHER" id="PTHR43133">
    <property type="entry name" value="RNA POLYMERASE ECF-TYPE SIGMA FACTO"/>
    <property type="match status" value="1"/>
</dbReference>
<dbReference type="InterPro" id="IPR007627">
    <property type="entry name" value="RNA_pol_sigma70_r2"/>
</dbReference>
<gene>
    <name evidence="9" type="ORF">A2847_02145</name>
</gene>
<dbReference type="CDD" id="cd06171">
    <property type="entry name" value="Sigma70_r4"/>
    <property type="match status" value="1"/>
</dbReference>
<dbReference type="InterPro" id="IPR014284">
    <property type="entry name" value="RNA_pol_sigma-70_dom"/>
</dbReference>
<accession>A0A1G2K699</accession>
<evidence type="ECO:0000256" key="4">
    <source>
        <dbReference type="ARBA" id="ARBA00023125"/>
    </source>
</evidence>
<keyword evidence="3 6" id="KW-0731">Sigma factor</keyword>
<feature type="domain" description="RNA polymerase sigma-70 region 2" evidence="7">
    <location>
        <begin position="32"/>
        <end position="92"/>
    </location>
</feature>
<keyword evidence="2 6" id="KW-0805">Transcription regulation</keyword>
<dbReference type="Gene3D" id="1.10.10.10">
    <property type="entry name" value="Winged helix-like DNA-binding domain superfamily/Winged helix DNA-binding domain"/>
    <property type="match status" value="1"/>
</dbReference>
<keyword evidence="5 6" id="KW-0804">Transcription</keyword>
<dbReference type="Proteomes" id="UP000178574">
    <property type="component" value="Unassembled WGS sequence"/>
</dbReference>
<proteinExistence type="inferred from homology"/>
<evidence type="ECO:0000256" key="6">
    <source>
        <dbReference type="RuleBase" id="RU000716"/>
    </source>
</evidence>
<evidence type="ECO:0000256" key="3">
    <source>
        <dbReference type="ARBA" id="ARBA00023082"/>
    </source>
</evidence>
<comment type="similarity">
    <text evidence="1 6">Belongs to the sigma-70 factor family. ECF subfamily.</text>
</comment>
<sequence length="187" mass="21581">MKGSDDLHALVRRVKNGDLRAFDELYIHVFTPIYRYVYFRVKRKEDAEDITQTVFLKAYQSLPRFEDKGVSPLAYFYSIARNAVIDHWRKKGEILFGDMGDGVFDIPDSSGSDGSERRILEKMWADEIVREGMGALTSFEAEALTLKFMHDLSNKEIASLLGKSEEAVRQLQSRGIRKMRESTRFDL</sequence>
<evidence type="ECO:0000313" key="10">
    <source>
        <dbReference type="Proteomes" id="UP000178574"/>
    </source>
</evidence>
<dbReference type="InterPro" id="IPR036388">
    <property type="entry name" value="WH-like_DNA-bd_sf"/>
</dbReference>
<keyword evidence="4 6" id="KW-0238">DNA-binding</keyword>
<dbReference type="InterPro" id="IPR039425">
    <property type="entry name" value="RNA_pol_sigma-70-like"/>
</dbReference>
<dbReference type="Pfam" id="PF04542">
    <property type="entry name" value="Sigma70_r2"/>
    <property type="match status" value="1"/>
</dbReference>
<dbReference type="PANTHER" id="PTHR43133:SF8">
    <property type="entry name" value="RNA POLYMERASE SIGMA FACTOR HI_1459-RELATED"/>
    <property type="match status" value="1"/>
</dbReference>
<dbReference type="InterPro" id="IPR013324">
    <property type="entry name" value="RNA_pol_sigma_r3/r4-like"/>
</dbReference>
<reference evidence="9 10" key="1">
    <citation type="journal article" date="2016" name="Nat. Commun.">
        <title>Thousands of microbial genomes shed light on interconnected biogeochemical processes in an aquifer system.</title>
        <authorList>
            <person name="Anantharaman K."/>
            <person name="Brown C.T."/>
            <person name="Hug L.A."/>
            <person name="Sharon I."/>
            <person name="Castelle C.J."/>
            <person name="Probst A.J."/>
            <person name="Thomas B.C."/>
            <person name="Singh A."/>
            <person name="Wilkins M.J."/>
            <person name="Karaoz U."/>
            <person name="Brodie E.L."/>
            <person name="Williams K.H."/>
            <person name="Hubbard S.S."/>
            <person name="Banfield J.F."/>
        </authorList>
    </citation>
    <scope>NUCLEOTIDE SEQUENCE [LARGE SCALE GENOMIC DNA]</scope>
</reference>
<dbReference type="AlphaFoldDB" id="A0A1G2K699"/>
<evidence type="ECO:0000256" key="2">
    <source>
        <dbReference type="ARBA" id="ARBA00023015"/>
    </source>
</evidence>
<dbReference type="SUPFAM" id="SSF88946">
    <property type="entry name" value="Sigma2 domain of RNA polymerase sigma factors"/>
    <property type="match status" value="1"/>
</dbReference>
<dbReference type="Pfam" id="PF04545">
    <property type="entry name" value="Sigma70_r4"/>
    <property type="match status" value="1"/>
</dbReference>
<name>A0A1G2K699_9BACT</name>
<feature type="domain" description="RNA polymerase sigma-70 region 4" evidence="8">
    <location>
        <begin position="133"/>
        <end position="181"/>
    </location>
</feature>
<dbReference type="NCBIfam" id="TIGR02937">
    <property type="entry name" value="sigma70-ECF"/>
    <property type="match status" value="1"/>
</dbReference>
<dbReference type="InterPro" id="IPR007630">
    <property type="entry name" value="RNA_pol_sigma70_r4"/>
</dbReference>
<evidence type="ECO:0000256" key="5">
    <source>
        <dbReference type="ARBA" id="ARBA00023163"/>
    </source>
</evidence>
<evidence type="ECO:0000259" key="7">
    <source>
        <dbReference type="Pfam" id="PF04542"/>
    </source>
</evidence>
<comment type="caution">
    <text evidence="9">The sequence shown here is derived from an EMBL/GenBank/DDBJ whole genome shotgun (WGS) entry which is preliminary data.</text>
</comment>
<dbReference type="EMBL" id="MHQD01000045">
    <property type="protein sequence ID" value="OGZ94956.1"/>
    <property type="molecule type" value="Genomic_DNA"/>
</dbReference>